<evidence type="ECO:0000313" key="1">
    <source>
        <dbReference type="EMBL" id="KAI3787684.1"/>
    </source>
</evidence>
<proteinExistence type="predicted"/>
<dbReference type="Proteomes" id="UP001055811">
    <property type="component" value="Linkage Group LG01"/>
</dbReference>
<name>A0ACB9GW58_CICIN</name>
<sequence>MEGHPKHDKKKNNKTMPVAINIGAGSLGMGGIVLFGGALVTATIVSAALAFRARQSSKKSRSASPETQTVDAPDQLEFAVKTDKDVSLSSKNQSSDEVTSMKELQSKSIEDLSREEKQSRDEKVEYGDDIIFSVVGEDEERYVDSVSKEKIVKGFEEDSLVEGGEEQKYCIETNQQTEADGTQNSTLSIEYVTRMEEYEEESMAEEEEMPLSATGHVGEKDQGAAAICVNNEVEEKECGDEMIELSRSYAAADGIFSEVVTGKEAIDEMIEVKAGELLLSGCTNTSEENQHKVMGQEACAYCPEMHTFPDGSDTVRETPAQLMTNKKETSKDEMVVEDEIQHVQMIDDHPDIVATQLMNRDEETEEAHTDDEPGKSNEDNEIPPAETQVCSNGNKVADESMQQHEEANMSMEEDETILQNDSDRDNYKPWFAKGTQAPTLLYHKAKLLPFSEISLVACLLLIFFSLAIGTALQIYLLM</sequence>
<evidence type="ECO:0000313" key="2">
    <source>
        <dbReference type="Proteomes" id="UP001055811"/>
    </source>
</evidence>
<reference evidence="1 2" key="2">
    <citation type="journal article" date="2022" name="Mol. Ecol. Resour.">
        <title>The genomes of chicory, endive, great burdock and yacon provide insights into Asteraceae paleo-polyploidization history and plant inulin production.</title>
        <authorList>
            <person name="Fan W."/>
            <person name="Wang S."/>
            <person name="Wang H."/>
            <person name="Wang A."/>
            <person name="Jiang F."/>
            <person name="Liu H."/>
            <person name="Zhao H."/>
            <person name="Xu D."/>
            <person name="Zhang Y."/>
        </authorList>
    </citation>
    <scope>NUCLEOTIDE SEQUENCE [LARGE SCALE GENOMIC DNA]</scope>
    <source>
        <strain evidence="2">cv. Punajuju</strain>
        <tissue evidence="1">Leaves</tissue>
    </source>
</reference>
<accession>A0ACB9GW58</accession>
<organism evidence="1 2">
    <name type="scientific">Cichorium intybus</name>
    <name type="common">Chicory</name>
    <dbReference type="NCBI Taxonomy" id="13427"/>
    <lineage>
        <taxon>Eukaryota</taxon>
        <taxon>Viridiplantae</taxon>
        <taxon>Streptophyta</taxon>
        <taxon>Embryophyta</taxon>
        <taxon>Tracheophyta</taxon>
        <taxon>Spermatophyta</taxon>
        <taxon>Magnoliopsida</taxon>
        <taxon>eudicotyledons</taxon>
        <taxon>Gunneridae</taxon>
        <taxon>Pentapetalae</taxon>
        <taxon>asterids</taxon>
        <taxon>campanulids</taxon>
        <taxon>Asterales</taxon>
        <taxon>Asteraceae</taxon>
        <taxon>Cichorioideae</taxon>
        <taxon>Cichorieae</taxon>
        <taxon>Cichoriinae</taxon>
        <taxon>Cichorium</taxon>
    </lineage>
</organism>
<comment type="caution">
    <text evidence="1">The sequence shown here is derived from an EMBL/GenBank/DDBJ whole genome shotgun (WGS) entry which is preliminary data.</text>
</comment>
<gene>
    <name evidence="1" type="ORF">L2E82_00017</name>
</gene>
<dbReference type="EMBL" id="CM042009">
    <property type="protein sequence ID" value="KAI3787684.1"/>
    <property type="molecule type" value="Genomic_DNA"/>
</dbReference>
<reference evidence="2" key="1">
    <citation type="journal article" date="2022" name="Mol. Ecol. Resour.">
        <title>The genomes of chicory, endive, great burdock and yacon provide insights into Asteraceae palaeo-polyploidization history and plant inulin production.</title>
        <authorList>
            <person name="Fan W."/>
            <person name="Wang S."/>
            <person name="Wang H."/>
            <person name="Wang A."/>
            <person name="Jiang F."/>
            <person name="Liu H."/>
            <person name="Zhao H."/>
            <person name="Xu D."/>
            <person name="Zhang Y."/>
        </authorList>
    </citation>
    <scope>NUCLEOTIDE SEQUENCE [LARGE SCALE GENOMIC DNA]</scope>
    <source>
        <strain evidence="2">cv. Punajuju</strain>
    </source>
</reference>
<keyword evidence="2" id="KW-1185">Reference proteome</keyword>
<protein>
    <submittedName>
        <fullName evidence="1">Uncharacterized protein</fullName>
    </submittedName>
</protein>